<evidence type="ECO:0000259" key="1">
    <source>
        <dbReference type="Pfam" id="PF21814"/>
    </source>
</evidence>
<sequence length="118" mass="12511">MPHPDALPDHERAFIPVGKLREYVLNPHHDVGGHKARLFSSILGITAHDSAVLEVAILASLPAAPAVFRGRNAHGRLYQVDLALTGPKGGATVRTGWILKDSGDPPSLTTAIVLKGKT</sequence>
<name>A0A4Q7LG20_9BURK</name>
<dbReference type="AlphaFoldDB" id="A0A4Q7LG20"/>
<feature type="domain" description="DUF6883" evidence="1">
    <location>
        <begin position="7"/>
        <end position="114"/>
    </location>
</feature>
<evidence type="ECO:0000313" key="3">
    <source>
        <dbReference type="Proteomes" id="UP000293433"/>
    </source>
</evidence>
<evidence type="ECO:0000313" key="2">
    <source>
        <dbReference type="EMBL" id="RZS53012.1"/>
    </source>
</evidence>
<proteinExistence type="predicted"/>
<reference evidence="2 3" key="1">
    <citation type="submission" date="2019-02" db="EMBL/GenBank/DDBJ databases">
        <title>Genomic Encyclopedia of Type Strains, Phase IV (KMG-IV): sequencing the most valuable type-strain genomes for metagenomic binning, comparative biology and taxonomic classification.</title>
        <authorList>
            <person name="Goeker M."/>
        </authorList>
    </citation>
    <scope>NUCLEOTIDE SEQUENCE [LARGE SCALE GENOMIC DNA]</scope>
    <source>
        <strain evidence="2 3">DSM 10617</strain>
    </source>
</reference>
<accession>A0A4Q7LG20</accession>
<comment type="caution">
    <text evidence="2">The sequence shown here is derived from an EMBL/GenBank/DDBJ whole genome shotgun (WGS) entry which is preliminary data.</text>
</comment>
<keyword evidence="3" id="KW-1185">Reference proteome</keyword>
<dbReference type="RefSeq" id="WP_130482488.1">
    <property type="nucleotide sequence ID" value="NZ_SGWV01000010.1"/>
</dbReference>
<dbReference type="EMBL" id="SGWV01000010">
    <property type="protein sequence ID" value="RZS53012.1"/>
    <property type="molecule type" value="Genomic_DNA"/>
</dbReference>
<dbReference type="Pfam" id="PF21814">
    <property type="entry name" value="DUF6883"/>
    <property type="match status" value="1"/>
</dbReference>
<dbReference type="InterPro" id="IPR049250">
    <property type="entry name" value="DUF6883"/>
</dbReference>
<organism evidence="2 3">
    <name type="scientific">Sphaerotilus mobilis</name>
    <dbReference type="NCBI Taxonomy" id="47994"/>
    <lineage>
        <taxon>Bacteria</taxon>
        <taxon>Pseudomonadati</taxon>
        <taxon>Pseudomonadota</taxon>
        <taxon>Betaproteobacteria</taxon>
        <taxon>Burkholderiales</taxon>
        <taxon>Sphaerotilaceae</taxon>
        <taxon>Sphaerotilus</taxon>
    </lineage>
</organism>
<protein>
    <recommendedName>
        <fullName evidence="1">DUF6883 domain-containing protein</fullName>
    </recommendedName>
</protein>
<dbReference type="Proteomes" id="UP000293433">
    <property type="component" value="Unassembled WGS sequence"/>
</dbReference>
<gene>
    <name evidence="2" type="ORF">EV685_2635</name>
</gene>
<dbReference type="OrthoDB" id="5405416at2"/>